<dbReference type="HOGENOM" id="CLU_983749_0_0_1"/>
<feature type="compositionally biased region" description="Low complexity" evidence="1">
    <location>
        <begin position="43"/>
        <end position="53"/>
    </location>
</feature>
<feature type="region of interest" description="Disordered" evidence="1">
    <location>
        <begin position="1"/>
        <end position="57"/>
    </location>
</feature>
<evidence type="ECO:0000313" key="3">
    <source>
        <dbReference type="Proteomes" id="UP000019384"/>
    </source>
</evidence>
<keyword evidence="3" id="KW-1185">Reference proteome</keyword>
<dbReference type="RefSeq" id="XP_022461416.1">
    <property type="nucleotide sequence ID" value="XM_022600612.1"/>
</dbReference>
<dbReference type="GeneID" id="34522804"/>
<name>W6MXT2_9ASCO</name>
<dbReference type="OrthoDB" id="3995003at2759"/>
<reference evidence="2" key="1">
    <citation type="submission" date="2013-12" db="EMBL/GenBank/DDBJ databases">
        <authorList>
            <person name="Genoscope - CEA"/>
        </authorList>
    </citation>
    <scope>NUCLEOTIDE SEQUENCE</scope>
    <source>
        <strain evidence="2">CBS 1993</strain>
    </source>
</reference>
<dbReference type="AlphaFoldDB" id="W6MXT2"/>
<sequence>MDDRVFGKRRHPPEASSHPFKKRLVDSLSSLSIGSDPGRRQSISRPTSPFSSSEDNLLPAYEPHAYANSQTSDRIVIPSIEKFLRENPDYDDSATRPINVFEEIDPMKLVIPNLRAVNELFNSESSFNNEAYLAERKRFSYERVAAQKKRELEKKMRSQPAQFLGINNDMNDEGAPSGFEVEVTDNEIYRDAYALRYWSLVKWYDPTAVVLENLREWRNSESSVYVPDDGDTSFYMDESMDVAECSTPSRPNPNWESEYGSYYASTPVGRQQIEIDDMDMDID</sequence>
<evidence type="ECO:0000313" key="2">
    <source>
        <dbReference type="EMBL" id="CDK29430.1"/>
    </source>
</evidence>
<dbReference type="EMBL" id="HG793130">
    <property type="protein sequence ID" value="CDK29430.1"/>
    <property type="molecule type" value="Genomic_DNA"/>
</dbReference>
<evidence type="ECO:0000256" key="1">
    <source>
        <dbReference type="SAM" id="MobiDB-lite"/>
    </source>
</evidence>
<organism evidence="2 3">
    <name type="scientific">Kuraishia capsulata CBS 1993</name>
    <dbReference type="NCBI Taxonomy" id="1382522"/>
    <lineage>
        <taxon>Eukaryota</taxon>
        <taxon>Fungi</taxon>
        <taxon>Dikarya</taxon>
        <taxon>Ascomycota</taxon>
        <taxon>Saccharomycotina</taxon>
        <taxon>Pichiomycetes</taxon>
        <taxon>Pichiales</taxon>
        <taxon>Pichiaceae</taxon>
        <taxon>Kuraishia</taxon>
    </lineage>
</organism>
<dbReference type="Proteomes" id="UP000019384">
    <property type="component" value="Unassembled WGS sequence"/>
</dbReference>
<gene>
    <name evidence="2" type="ORF">KUCA_T00005418001</name>
</gene>
<proteinExistence type="predicted"/>
<accession>W6MXT2</accession>
<reference evidence="2" key="2">
    <citation type="submission" date="2014-02" db="EMBL/GenBank/DDBJ databases">
        <title>Complete DNA sequence of /Kuraishia capsulata/ illustrates novel genomic features among budding yeasts (/Saccharomycotina/).</title>
        <authorList>
            <person name="Morales L."/>
            <person name="Noel B."/>
            <person name="Porcel B."/>
            <person name="Marcet-Houben M."/>
            <person name="Hullo M-F."/>
            <person name="Sacerdot C."/>
            <person name="Tekaia F."/>
            <person name="Leh-Louis V."/>
            <person name="Despons L."/>
            <person name="Khanna V."/>
            <person name="Aury J-M."/>
            <person name="Barbe V."/>
            <person name="Couloux A."/>
            <person name="Labadie K."/>
            <person name="Pelletier E."/>
            <person name="Souciet J-L."/>
            <person name="Boekhout T."/>
            <person name="Gabaldon T."/>
            <person name="Wincker P."/>
            <person name="Dujon B."/>
        </authorList>
    </citation>
    <scope>NUCLEOTIDE SEQUENCE</scope>
    <source>
        <strain evidence="2">CBS 1993</strain>
    </source>
</reference>
<protein>
    <submittedName>
        <fullName evidence="2">Uncharacterized protein</fullName>
    </submittedName>
</protein>